<dbReference type="EMBL" id="JAXIVS010000009">
    <property type="protein sequence ID" value="MDY7229646.1"/>
    <property type="molecule type" value="Genomic_DNA"/>
</dbReference>
<sequence>MQFDEALKLVVDKVPTEYPKHMLHYFAANAARGVVLPFTVGLCRTLAEIDSATPGYAAEMVDRLAGIAGTGEEQYEAVLQILAEVYVTQGVVAAASREGLAPQVVHEPGPAGKKNPECEALIAGRWCAIEVKTPKLIAHARQRSSNPLQVTARVPRETTKDFQLTPPRDNPVKDFLVSAEAKFTVYKAHRADALRLLFIVWDDFCNEPISALLSPVSGLLTNQSFHRTADGTAVAYPHVDGIAVVRHQHQFLRATREKPLADGVVDAMRFHHDGFPPKAFIEMPGGRPVPRDVLDALNLAPLHACLGAEYIPGEIIMWSGG</sequence>
<evidence type="ECO:0000313" key="2">
    <source>
        <dbReference type="Proteomes" id="UP001291309"/>
    </source>
</evidence>
<dbReference type="Proteomes" id="UP001291309">
    <property type="component" value="Unassembled WGS sequence"/>
</dbReference>
<dbReference type="RefSeq" id="WP_321548372.1">
    <property type="nucleotide sequence ID" value="NZ_JAXIVS010000009.1"/>
</dbReference>
<name>A0ABU5H8M0_9BACT</name>
<evidence type="ECO:0000313" key="1">
    <source>
        <dbReference type="EMBL" id="MDY7229646.1"/>
    </source>
</evidence>
<protein>
    <recommendedName>
        <fullName evidence="3">Restriction endonuclease</fullName>
    </recommendedName>
</protein>
<organism evidence="1 2">
    <name type="scientific">Hyalangium rubrum</name>
    <dbReference type="NCBI Taxonomy" id="3103134"/>
    <lineage>
        <taxon>Bacteria</taxon>
        <taxon>Pseudomonadati</taxon>
        <taxon>Myxococcota</taxon>
        <taxon>Myxococcia</taxon>
        <taxon>Myxococcales</taxon>
        <taxon>Cystobacterineae</taxon>
        <taxon>Archangiaceae</taxon>
        <taxon>Hyalangium</taxon>
    </lineage>
</organism>
<keyword evidence="2" id="KW-1185">Reference proteome</keyword>
<evidence type="ECO:0008006" key="3">
    <source>
        <dbReference type="Google" id="ProtNLM"/>
    </source>
</evidence>
<gene>
    <name evidence="1" type="ORF">SYV04_24850</name>
</gene>
<accession>A0ABU5H8M0</accession>
<comment type="caution">
    <text evidence="1">The sequence shown here is derived from an EMBL/GenBank/DDBJ whole genome shotgun (WGS) entry which is preliminary data.</text>
</comment>
<reference evidence="1 2" key="1">
    <citation type="submission" date="2023-12" db="EMBL/GenBank/DDBJ databases">
        <title>the genome sequence of Hyalangium sp. s54d21.</title>
        <authorList>
            <person name="Zhang X."/>
        </authorList>
    </citation>
    <scope>NUCLEOTIDE SEQUENCE [LARGE SCALE GENOMIC DNA]</scope>
    <source>
        <strain evidence="2">s54d21</strain>
    </source>
</reference>
<proteinExistence type="predicted"/>